<feature type="region of interest" description="Disordered" evidence="1">
    <location>
        <begin position="91"/>
        <end position="202"/>
    </location>
</feature>
<evidence type="ECO:0000256" key="1">
    <source>
        <dbReference type="SAM" id="MobiDB-lite"/>
    </source>
</evidence>
<name>A0A6G1RGB6_9GRUI</name>
<organism evidence="2">
    <name type="scientific">Hypotaenidia okinawae</name>
    <dbReference type="NCBI Taxonomy" id="2861861"/>
    <lineage>
        <taxon>Eukaryota</taxon>
        <taxon>Metazoa</taxon>
        <taxon>Chordata</taxon>
        <taxon>Craniata</taxon>
        <taxon>Vertebrata</taxon>
        <taxon>Euteleostomi</taxon>
        <taxon>Archelosauria</taxon>
        <taxon>Archosauria</taxon>
        <taxon>Dinosauria</taxon>
        <taxon>Saurischia</taxon>
        <taxon>Theropoda</taxon>
        <taxon>Coelurosauria</taxon>
        <taxon>Aves</taxon>
        <taxon>Neognathae</taxon>
        <taxon>Neoaves</taxon>
        <taxon>Gruiformes</taxon>
        <taxon>Rallidae</taxon>
        <taxon>Hypotaenidia</taxon>
    </lineage>
</organism>
<reference evidence="2" key="2">
    <citation type="submission" date="2020-03" db="EMBL/GenBank/DDBJ databases">
        <authorList>
            <consortium name="Environmental Genome Science Research Promotion Project"/>
            <person name="Nakajima N."/>
            <person name="Onuma M."/>
            <person name="Endoh D."/>
        </authorList>
    </citation>
    <scope>NUCLEOTIDE SEQUENCE</scope>
</reference>
<feature type="compositionally biased region" description="Basic residues" evidence="1">
    <location>
        <begin position="193"/>
        <end position="202"/>
    </location>
</feature>
<evidence type="ECO:0000313" key="2">
    <source>
        <dbReference type="EMBL" id="LAC37657.1"/>
    </source>
</evidence>
<reference evidence="2" key="1">
    <citation type="submission" date="2020-03" db="EMBL/GenBank/DDBJ databases">
        <title>Okinawa Rail whole genome shotgun sequence.</title>
        <authorList>
            <person name="Nakajima N."/>
            <person name="Onuma M."/>
            <person name="Endoh D."/>
        </authorList>
    </citation>
    <scope>NUCLEOTIDE SEQUENCE</scope>
</reference>
<protein>
    <submittedName>
        <fullName evidence="2">Uncharacterized protein</fullName>
    </submittedName>
</protein>
<dbReference type="EMBL" id="ICPP01005013">
    <property type="protein sequence ID" value="LAC37657.1"/>
    <property type="molecule type" value="Transcribed_RNA"/>
</dbReference>
<feature type="compositionally biased region" description="Low complexity" evidence="1">
    <location>
        <begin position="143"/>
        <end position="161"/>
    </location>
</feature>
<dbReference type="AlphaFoldDB" id="A0A6G1RGB6"/>
<sequence>MGTHGCCGAGLGHLSRAVGWGQARMGQGEAPTGAVGQHWDPPVRLWGRDGHPQGLQGEEGHPGALWGEDDEGCGAGTGTHRVLWGRNWHPLGTPGAGGGPRWGRTGAPHVSVSVHHPPKAGAPPPRRGAQRPSRPSELARRCGAVSVGLSGPGGSVCLSVGRRGRKGLRLPRTGEPPARPALRLKGQGGSASSRRKSRSGSE</sequence>
<proteinExistence type="predicted"/>
<accession>A0A6G1RGB6</accession>